<keyword evidence="2" id="KW-1185">Reference proteome</keyword>
<dbReference type="RefSeq" id="WP_018678792.1">
    <property type="nucleotide sequence ID" value="NZ_AYEV01000014.1"/>
</dbReference>
<gene>
    <name evidence="1" type="ORF">F990_01593</name>
</gene>
<evidence type="ECO:0000313" key="2">
    <source>
        <dbReference type="Proteomes" id="UP000017404"/>
    </source>
</evidence>
<dbReference type="PATRIC" id="fig|1120928.5.peg.1623"/>
<accession>V2W6S0</accession>
<dbReference type="STRING" id="202955.GCA_000759995_01536"/>
<reference evidence="1 2" key="1">
    <citation type="submission" date="2013-10" db="EMBL/GenBank/DDBJ databases">
        <title>The Genome Sequence of Acinetobacter tjernbergiae CIP107465.</title>
        <authorList>
            <consortium name="The Broad Institute Genomics Platform"/>
            <consortium name="The Broad Institute Genome Sequencing Center for Infectious Disease"/>
            <person name="Cerqueira G."/>
            <person name="Feldgarden M."/>
            <person name="Courvalin P."/>
            <person name="Grillot-Courvalin C."/>
            <person name="Clermont D."/>
            <person name="Rocha E."/>
            <person name="Yoon E.-J."/>
            <person name="Nemec A."/>
            <person name="Young S.K."/>
            <person name="Zeng Q."/>
            <person name="Gargeya S."/>
            <person name="Fitzgerald M."/>
            <person name="Abouelleil A."/>
            <person name="Alvarado L."/>
            <person name="Berlin A.M."/>
            <person name="Chapman S.B."/>
            <person name="Gainer-Dewar J."/>
            <person name="Goldberg J."/>
            <person name="Gnerre S."/>
            <person name="Griggs A."/>
            <person name="Gujja S."/>
            <person name="Hansen M."/>
            <person name="Howarth C."/>
            <person name="Imamovic A."/>
            <person name="Ireland A."/>
            <person name="Larimer J."/>
            <person name="McCowan C."/>
            <person name="Murphy C."/>
            <person name="Pearson M."/>
            <person name="Poon T.W."/>
            <person name="Priest M."/>
            <person name="Roberts A."/>
            <person name="Saif S."/>
            <person name="Shea T."/>
            <person name="Sykes S."/>
            <person name="Wortman J."/>
            <person name="Nusbaum C."/>
            <person name="Birren B."/>
        </authorList>
    </citation>
    <scope>NUCLEOTIDE SEQUENCE [LARGE SCALE GENOMIC DNA]</scope>
    <source>
        <strain evidence="1 2">CIP 107465</strain>
    </source>
</reference>
<dbReference type="Proteomes" id="UP000017404">
    <property type="component" value="Unassembled WGS sequence"/>
</dbReference>
<comment type="caution">
    <text evidence="1">The sequence shown here is derived from an EMBL/GenBank/DDBJ whole genome shotgun (WGS) entry which is preliminary data.</text>
</comment>
<dbReference type="EMBL" id="AYEV01000014">
    <property type="protein sequence ID" value="ESK55709.1"/>
    <property type="molecule type" value="Genomic_DNA"/>
</dbReference>
<dbReference type="AlphaFoldDB" id="V2W6S0"/>
<protein>
    <submittedName>
        <fullName evidence="1">Uncharacterized protein</fullName>
    </submittedName>
</protein>
<dbReference type="OrthoDB" id="9256204at2"/>
<organism evidence="1 2">
    <name type="scientific">Acinetobacter tjernbergiae DSM 14971 = CIP 107465</name>
    <dbReference type="NCBI Taxonomy" id="1120928"/>
    <lineage>
        <taxon>Bacteria</taxon>
        <taxon>Pseudomonadati</taxon>
        <taxon>Pseudomonadota</taxon>
        <taxon>Gammaproteobacteria</taxon>
        <taxon>Moraxellales</taxon>
        <taxon>Moraxellaceae</taxon>
        <taxon>Acinetobacter</taxon>
    </lineage>
</organism>
<dbReference type="eggNOG" id="ENOG502ZM6P">
    <property type="taxonomic scope" value="Bacteria"/>
</dbReference>
<proteinExistence type="predicted"/>
<name>V2W6S0_9GAMM</name>
<evidence type="ECO:0000313" key="1">
    <source>
        <dbReference type="EMBL" id="ESK55709.1"/>
    </source>
</evidence>
<sequence>MKIIGNKVTFGLEIGEQINSSLRVVNIFIGGENICYEDNHVYLPQFINSISVTAENLRKKIDYYKYINYLKWMSLEEAHNFLLDTSNSESPHYNLENNKLYLCYSIFQWGPTTDDASCFLIPMNDVLYLTYSFPSKANIVGYNSVSGVAITPYEIIHVIENALSELKGLE</sequence>